<dbReference type="PATRIC" id="fig|947033.5.peg.181"/>
<reference evidence="1 2" key="1">
    <citation type="submission" date="2015-11" db="EMBL/GenBank/DDBJ databases">
        <title>Genomic analysis of 38 Legionella species identifies large and diverse effector repertoires.</title>
        <authorList>
            <person name="Burstein D."/>
            <person name="Amaro F."/>
            <person name="Zusman T."/>
            <person name="Lifshitz Z."/>
            <person name="Cohen O."/>
            <person name="Gilbert J.A."/>
            <person name="Pupko T."/>
            <person name="Shuman H.A."/>
            <person name="Segal G."/>
        </authorList>
    </citation>
    <scope>NUCLEOTIDE SEQUENCE [LARGE SCALE GENOMIC DNA]</scope>
    <source>
        <strain evidence="1 2">IMVS3376</strain>
    </source>
</reference>
<dbReference type="AlphaFoldDB" id="A0A0W0ZQZ0"/>
<organism evidence="1 2">
    <name type="scientific">Legionella steelei</name>
    <dbReference type="NCBI Taxonomy" id="947033"/>
    <lineage>
        <taxon>Bacteria</taxon>
        <taxon>Pseudomonadati</taxon>
        <taxon>Pseudomonadota</taxon>
        <taxon>Gammaproteobacteria</taxon>
        <taxon>Legionellales</taxon>
        <taxon>Legionellaceae</taxon>
        <taxon>Legionella</taxon>
    </lineage>
</organism>
<protein>
    <submittedName>
        <fullName evidence="1">Uncharacterized protein</fullName>
    </submittedName>
</protein>
<proteinExistence type="predicted"/>
<dbReference type="EMBL" id="LNYY01000002">
    <property type="protein sequence ID" value="KTD71591.1"/>
    <property type="molecule type" value="Genomic_DNA"/>
</dbReference>
<evidence type="ECO:0000313" key="2">
    <source>
        <dbReference type="Proteomes" id="UP000054926"/>
    </source>
</evidence>
<keyword evidence="2" id="KW-1185">Reference proteome</keyword>
<evidence type="ECO:0000313" key="1">
    <source>
        <dbReference type="EMBL" id="KTD71591.1"/>
    </source>
</evidence>
<accession>A0A0W0ZQZ0</accession>
<gene>
    <name evidence="1" type="ORF">Lste_0166</name>
</gene>
<name>A0A0W0ZQZ0_9GAMM</name>
<comment type="caution">
    <text evidence="1">The sequence shown here is derived from an EMBL/GenBank/DDBJ whole genome shotgun (WGS) entry which is preliminary data.</text>
</comment>
<sequence>MVALCRIIILTGFLSEIGINSSFSHAKDTMSPVGSFVQATKANKLIKVIAFDTMRFSFSEKPKLHDGENCAEEPNG</sequence>
<dbReference type="Proteomes" id="UP000054926">
    <property type="component" value="Unassembled WGS sequence"/>
</dbReference>